<dbReference type="PATRIC" id="fig|365046.3.peg.3387"/>
<keyword evidence="1" id="KW-0378">Hydrolase</keyword>
<dbReference type="Gene3D" id="3.20.20.80">
    <property type="entry name" value="Glycosidases"/>
    <property type="match status" value="1"/>
</dbReference>
<reference evidence="1 2" key="2">
    <citation type="journal article" date="2011" name="PLoS ONE">
        <title>The Cyst-Dividing Bacterium Ramlibacter tataouinensis TTB310 Genome Reveals a Well-Stocked Toolbox for Adaptation to a Desert Environment.</title>
        <authorList>
            <person name="De Luca G."/>
            <person name="Barakat M."/>
            <person name="Ortet P."/>
            <person name="Fochesato S."/>
            <person name="Jourlin-Castelli C."/>
            <person name="Ansaldi M."/>
            <person name="Py B."/>
            <person name="Fichant G."/>
            <person name="Coutinho P.M."/>
            <person name="Voulhoux R."/>
            <person name="Bastien O."/>
            <person name="Marechal E."/>
            <person name="Henrissat B."/>
            <person name="Quentin Y."/>
            <person name="Noirot P."/>
            <person name="Filloux A."/>
            <person name="Mejean V."/>
            <person name="Dubow M.S."/>
            <person name="Barras F."/>
            <person name="Barbe V."/>
            <person name="Weissenbach J."/>
            <person name="Mihalcescu I."/>
            <person name="Vermeglio A."/>
            <person name="Achouak W."/>
            <person name="Heulin T."/>
        </authorList>
    </citation>
    <scope>NUCLEOTIDE SEQUENCE [LARGE SCALE GENOMIC DNA]</scope>
    <source>
        <strain evidence="2">ATCC BAA-407 / DSM 14655 / LMG 21543 / TTB310</strain>
    </source>
</reference>
<gene>
    <name evidence="1" type="ordered locus">Rta_33120</name>
</gene>
<dbReference type="HOGENOM" id="CLU_362847_0_0_4"/>
<accession>F5XYQ7</accession>
<dbReference type="SUPFAM" id="SSF51445">
    <property type="entry name" value="(Trans)glycosidases"/>
    <property type="match status" value="1"/>
</dbReference>
<dbReference type="EMBL" id="CP000245">
    <property type="protein sequence ID" value="AEG94424.1"/>
    <property type="molecule type" value="Genomic_DNA"/>
</dbReference>
<dbReference type="InterPro" id="IPR017853">
    <property type="entry name" value="GH"/>
</dbReference>
<dbReference type="AlphaFoldDB" id="F5XYQ7"/>
<dbReference type="GO" id="GO:0016787">
    <property type="term" value="F:hydrolase activity"/>
    <property type="evidence" value="ECO:0007669"/>
    <property type="project" value="UniProtKB-KW"/>
</dbReference>
<dbReference type="InterPro" id="IPR056908">
    <property type="entry name" value="Gp80-like"/>
</dbReference>
<dbReference type="Pfam" id="PF23140">
    <property type="entry name" value="Gp80"/>
    <property type="match status" value="1"/>
</dbReference>
<sequence>MSSFSDHTEAAVLSHLFGSTTFTKPARFLALFSAAPSDAGGGTELSATGGYARLALPAMTVSGTNPTLATNGGAIEWPAATANWSAPVTHVAVFDAPSGGNLLAWAPLAASRTVNTGDVFRVPAGDLDITVDGSIAASGVVVSGTNLLTYSEQFNAEAWRATLASGQPLMQANVSADAQGQQTVDELTANYSGSFYVRQHVSGLVVGQTYTFSVELQQGRVGPAAAARLTTNNTLAWNTGASTKATLTGSLVRHSVTWTQQGSTTAAIMIGTADAAGVGDDQCLGTIRMNDAMLNVGSAPAPYVRTGEPEATNLLTYSEQFNAEAWRATLASGQPLVQANVSGDAQSQQTVDELTTNYSGSLYVRQHVTGLVVGQTYTFSVELQQGRSGSAAAARLTTNNTLAWNTGASTKATLTGSLVRHSVTWTQQGSTTAAIMVGAVDVAGAGDDQCLGTIRMNDAMLNVGSTPAPYVRTGESEAPPAATTWPAKLFGAYYEAYHAWQAAPYPQITTMPYQQYNLLYVFNCRFNSDGSVVYPFYNEVTAAEIQQCRQRGQKIMLTIGGAGHPFVYQTRAQSQAAVDSLKTIINNLGGMDGLDFNNFESGVVTSSNYTAFFNECRYIAEQLRATYGPDFWVSSPAQPDDPLQRRFCKEMMAVGAMQFCNPQHYDWDGWRDVDRIFNSVDFWIADMCAGDARKMVVGFGADYLSPYTGAGGLGGPDNEINQREWDKIRAKYPGIRGMFGWSAETIMGFGPTRTTQANANRWGNLMHPRL</sequence>
<name>F5XYQ7_RAMTT</name>
<dbReference type="KEGG" id="rta:Rta_33120"/>
<dbReference type="Proteomes" id="UP000008385">
    <property type="component" value="Chromosome"/>
</dbReference>
<proteinExistence type="predicted"/>
<dbReference type="eggNOG" id="COG3405">
    <property type="taxonomic scope" value="Bacteria"/>
</dbReference>
<dbReference type="OrthoDB" id="99456at2"/>
<organism evidence="1 2">
    <name type="scientific">Ramlibacter tataouinensis (strain ATCC BAA-407 / DSM 14655 / LMG 21543 / TTB310)</name>
    <dbReference type="NCBI Taxonomy" id="365046"/>
    <lineage>
        <taxon>Bacteria</taxon>
        <taxon>Pseudomonadati</taxon>
        <taxon>Pseudomonadota</taxon>
        <taxon>Betaproteobacteria</taxon>
        <taxon>Burkholderiales</taxon>
        <taxon>Comamonadaceae</taxon>
        <taxon>Ramlibacter</taxon>
    </lineage>
</organism>
<reference evidence="2" key="1">
    <citation type="submission" date="2006-01" db="EMBL/GenBank/DDBJ databases">
        <title>Genome of the cyst-dividing bacterium Ramlibacter tataouinensis.</title>
        <authorList>
            <person name="Barakat M."/>
            <person name="Ortet P."/>
            <person name="De Luca G."/>
            <person name="Jourlin-Castelli C."/>
            <person name="Ansaldi M."/>
            <person name="Py B."/>
            <person name="Fichant G."/>
            <person name="Coutinho P."/>
            <person name="Voulhoux R."/>
            <person name="Bastien O."/>
            <person name="Roy S."/>
            <person name="Marechal E."/>
            <person name="Henrissat B."/>
            <person name="Quentin Y."/>
            <person name="Noirot P."/>
            <person name="Filloux A."/>
            <person name="Mejean V."/>
            <person name="DuBow M."/>
            <person name="Barras F."/>
            <person name="Heulin T."/>
        </authorList>
    </citation>
    <scope>NUCLEOTIDE SEQUENCE [LARGE SCALE GENOMIC DNA]</scope>
    <source>
        <strain evidence="2">ATCC BAA-407 / DSM 14655 / LMG 21543 / TTB310</strain>
    </source>
</reference>
<protein>
    <submittedName>
        <fullName evidence="1">Chitinase, Glycoside Hydrolase Family 18-like protein</fullName>
    </submittedName>
</protein>
<evidence type="ECO:0000313" key="1">
    <source>
        <dbReference type="EMBL" id="AEG94424.1"/>
    </source>
</evidence>
<dbReference type="RefSeq" id="WP_013902655.1">
    <property type="nucleotide sequence ID" value="NC_015677.1"/>
</dbReference>
<dbReference type="STRING" id="365046.Rta_33120"/>
<keyword evidence="2" id="KW-1185">Reference proteome</keyword>
<evidence type="ECO:0000313" key="2">
    <source>
        <dbReference type="Proteomes" id="UP000008385"/>
    </source>
</evidence>